<accession>A0ABS3HSI1</accession>
<feature type="transmembrane region" description="Helical" evidence="11">
    <location>
        <begin position="12"/>
        <end position="35"/>
    </location>
</feature>
<evidence type="ECO:0000256" key="3">
    <source>
        <dbReference type="ARBA" id="ARBA00022538"/>
    </source>
</evidence>
<dbReference type="Proteomes" id="UP000664857">
    <property type="component" value="Unassembled WGS sequence"/>
</dbReference>
<dbReference type="Pfam" id="PF02669">
    <property type="entry name" value="KdpC"/>
    <property type="match status" value="1"/>
</dbReference>
<dbReference type="PANTHER" id="PTHR30042:SF2">
    <property type="entry name" value="POTASSIUM-TRANSPORTING ATPASE KDPC SUBUNIT"/>
    <property type="match status" value="1"/>
</dbReference>
<keyword evidence="10 11" id="KW-0472">Membrane</keyword>
<comment type="function">
    <text evidence="11">Part of the high-affinity ATP-driven potassium transport (or Kdp) system, which catalyzes the hydrolysis of ATP coupled with the electrogenic transport of potassium into the cytoplasm. This subunit acts as a catalytic chaperone that increases the ATP-binding affinity of the ATP-hydrolyzing subunit KdpB by the formation of a transient KdpB/KdpC/ATP ternary complex.</text>
</comment>
<comment type="subcellular location">
    <subcellularLocation>
        <location evidence="11">Cell membrane</location>
        <topology evidence="11">Single-pass membrane protein</topology>
    </subcellularLocation>
</comment>
<sequence>MKQTIKISLKFVLVMTVLLGVLYPLTMTGIGQLVFHDKVNGQLITKDDKVVGSKLIGQTFEGDTYLHGRPQEVSQLSPVSKEQEELVTQRVKQTQELEGTTDKVPSDLVLASGSGLDPEISVESAKYQVPRIAEKRHVTEKIVNDIINEHTTGVDNFMLSNKRVNVLEVNLALDDL</sequence>
<name>A0ABS3HSI1_9ENTE</name>
<proteinExistence type="inferred from homology"/>
<evidence type="ECO:0000256" key="9">
    <source>
        <dbReference type="ARBA" id="ARBA00023065"/>
    </source>
</evidence>
<evidence type="ECO:0000256" key="6">
    <source>
        <dbReference type="ARBA" id="ARBA00022840"/>
    </source>
</evidence>
<evidence type="ECO:0000256" key="10">
    <source>
        <dbReference type="ARBA" id="ARBA00023136"/>
    </source>
</evidence>
<dbReference type="PANTHER" id="PTHR30042">
    <property type="entry name" value="POTASSIUM-TRANSPORTING ATPASE C CHAIN"/>
    <property type="match status" value="1"/>
</dbReference>
<dbReference type="PIRSF" id="PIRSF001296">
    <property type="entry name" value="K_ATPase_KdpC"/>
    <property type="match status" value="1"/>
</dbReference>
<dbReference type="HAMAP" id="MF_00276">
    <property type="entry name" value="KdpC"/>
    <property type="match status" value="1"/>
</dbReference>
<evidence type="ECO:0000256" key="7">
    <source>
        <dbReference type="ARBA" id="ARBA00022958"/>
    </source>
</evidence>
<comment type="similarity">
    <text evidence="11">Belongs to the KdpC family.</text>
</comment>
<keyword evidence="5 11" id="KW-0547">Nucleotide-binding</keyword>
<keyword evidence="4 11" id="KW-0812">Transmembrane</keyword>
<dbReference type="RefSeq" id="WP_206966016.1">
    <property type="nucleotide sequence ID" value="NZ_JAFLVX010000017.1"/>
</dbReference>
<organism evidence="12 13">
    <name type="scientific">Candidatus Vagococcus giribetii</name>
    <dbReference type="NCBI Taxonomy" id="2230876"/>
    <lineage>
        <taxon>Bacteria</taxon>
        <taxon>Bacillati</taxon>
        <taxon>Bacillota</taxon>
        <taxon>Bacilli</taxon>
        <taxon>Lactobacillales</taxon>
        <taxon>Enterococcaceae</taxon>
        <taxon>Vagococcus</taxon>
    </lineage>
</organism>
<evidence type="ECO:0000313" key="12">
    <source>
        <dbReference type="EMBL" id="MBO0476725.1"/>
    </source>
</evidence>
<evidence type="ECO:0000256" key="11">
    <source>
        <dbReference type="HAMAP-Rule" id="MF_00276"/>
    </source>
</evidence>
<keyword evidence="6 11" id="KW-0067">ATP-binding</keyword>
<keyword evidence="1 11" id="KW-0813">Transport</keyword>
<comment type="caution">
    <text evidence="12">The sequence shown here is derived from an EMBL/GenBank/DDBJ whole genome shotgun (WGS) entry which is preliminary data.</text>
</comment>
<keyword evidence="8 11" id="KW-1133">Transmembrane helix</keyword>
<gene>
    <name evidence="11" type="primary">kdpC</name>
    <name evidence="12" type="ORF">DOK76_06555</name>
</gene>
<evidence type="ECO:0000256" key="8">
    <source>
        <dbReference type="ARBA" id="ARBA00022989"/>
    </source>
</evidence>
<evidence type="ECO:0000313" key="13">
    <source>
        <dbReference type="Proteomes" id="UP000664857"/>
    </source>
</evidence>
<keyword evidence="9 11" id="KW-0406">Ion transport</keyword>
<keyword evidence="13" id="KW-1185">Reference proteome</keyword>
<dbReference type="InterPro" id="IPR003820">
    <property type="entry name" value="KdpC"/>
</dbReference>
<evidence type="ECO:0000256" key="5">
    <source>
        <dbReference type="ARBA" id="ARBA00022741"/>
    </source>
</evidence>
<keyword evidence="2 11" id="KW-1003">Cell membrane</keyword>
<dbReference type="EMBL" id="JAFLVX010000017">
    <property type="protein sequence ID" value="MBO0476725.1"/>
    <property type="molecule type" value="Genomic_DNA"/>
</dbReference>
<protein>
    <recommendedName>
        <fullName evidence="11">Potassium-transporting ATPase KdpC subunit</fullName>
    </recommendedName>
    <alternativeName>
        <fullName evidence="11">ATP phosphohydrolase [potassium-transporting] C chain</fullName>
    </alternativeName>
    <alternativeName>
        <fullName evidence="11">Potassium-binding and translocating subunit C</fullName>
    </alternativeName>
    <alternativeName>
        <fullName evidence="11">Potassium-translocating ATPase C chain</fullName>
    </alternativeName>
</protein>
<comment type="subunit">
    <text evidence="11">The system is composed of three essential subunits: KdpA, KdpB and KdpC.</text>
</comment>
<evidence type="ECO:0000256" key="1">
    <source>
        <dbReference type="ARBA" id="ARBA00022448"/>
    </source>
</evidence>
<evidence type="ECO:0000256" key="4">
    <source>
        <dbReference type="ARBA" id="ARBA00022692"/>
    </source>
</evidence>
<evidence type="ECO:0000256" key="2">
    <source>
        <dbReference type="ARBA" id="ARBA00022475"/>
    </source>
</evidence>
<keyword evidence="3 11" id="KW-0633">Potassium transport</keyword>
<keyword evidence="7 11" id="KW-0630">Potassium</keyword>
<reference evidence="12 13" key="1">
    <citation type="submission" date="2021-03" db="EMBL/GenBank/DDBJ databases">
        <title>Enterococcal diversity collection.</title>
        <authorList>
            <person name="Gilmore M.S."/>
            <person name="Schwartzman J."/>
            <person name="Van Tyne D."/>
            <person name="Martin M."/>
            <person name="Earl A.M."/>
            <person name="Manson A.L."/>
            <person name="Straub T."/>
            <person name="Salamzade R."/>
            <person name="Saavedra J."/>
            <person name="Lebreton F."/>
            <person name="Prichula J."/>
            <person name="Schaufler K."/>
            <person name="Gaca A."/>
            <person name="Sgardioli B."/>
            <person name="Wagenaar J."/>
            <person name="Strong T."/>
        </authorList>
    </citation>
    <scope>NUCLEOTIDE SEQUENCE [LARGE SCALE GENOMIC DNA]</scope>
    <source>
        <strain evidence="12 13">DIV0080</strain>
    </source>
</reference>